<dbReference type="RefSeq" id="WP_063673389.1">
    <property type="nucleotide sequence ID" value="NZ_CP014841.1"/>
</dbReference>
<evidence type="ECO:0000256" key="3">
    <source>
        <dbReference type="ARBA" id="ARBA00012054"/>
    </source>
</evidence>
<dbReference type="KEGG" id="dtx:ATSB10_28910"/>
<keyword evidence="8" id="KW-0311">Gluconate utilization</keyword>
<dbReference type="CDD" id="cd02021">
    <property type="entry name" value="GntK"/>
    <property type="match status" value="1"/>
</dbReference>
<comment type="similarity">
    <text evidence="2 10">Belongs to the gluconokinase GntK/GntV family.</text>
</comment>
<keyword evidence="6 10" id="KW-0418">Kinase</keyword>
<evidence type="ECO:0000256" key="6">
    <source>
        <dbReference type="ARBA" id="ARBA00022777"/>
    </source>
</evidence>
<dbReference type="AlphaFoldDB" id="A0A161J2Z8"/>
<dbReference type="Pfam" id="PF13671">
    <property type="entry name" value="AAA_33"/>
    <property type="match status" value="1"/>
</dbReference>
<keyword evidence="4 10" id="KW-0808">Transferase</keyword>
<name>A0A161J2Z8_9GAMM</name>
<evidence type="ECO:0000256" key="1">
    <source>
        <dbReference type="ARBA" id="ARBA00004761"/>
    </source>
</evidence>
<evidence type="ECO:0000256" key="10">
    <source>
        <dbReference type="RuleBase" id="RU363066"/>
    </source>
</evidence>
<dbReference type="GO" id="GO:0005737">
    <property type="term" value="C:cytoplasm"/>
    <property type="evidence" value="ECO:0007669"/>
    <property type="project" value="TreeGrafter"/>
</dbReference>
<dbReference type="Proteomes" id="UP000077255">
    <property type="component" value="Chromosome"/>
</dbReference>
<gene>
    <name evidence="11" type="ORF">ATSB10_28910</name>
</gene>
<dbReference type="FunFam" id="3.40.50.300:FF:000522">
    <property type="entry name" value="Gluconokinase"/>
    <property type="match status" value="1"/>
</dbReference>
<evidence type="ECO:0000256" key="5">
    <source>
        <dbReference type="ARBA" id="ARBA00022741"/>
    </source>
</evidence>
<evidence type="ECO:0000256" key="8">
    <source>
        <dbReference type="ARBA" id="ARBA00023064"/>
    </source>
</evidence>
<dbReference type="EC" id="2.7.1.12" evidence="3 10"/>
<comment type="catalytic activity">
    <reaction evidence="9 10">
        <text>D-gluconate + ATP = 6-phospho-D-gluconate + ADP + H(+)</text>
        <dbReference type="Rhea" id="RHEA:19433"/>
        <dbReference type="ChEBI" id="CHEBI:15378"/>
        <dbReference type="ChEBI" id="CHEBI:18391"/>
        <dbReference type="ChEBI" id="CHEBI:30616"/>
        <dbReference type="ChEBI" id="CHEBI:58759"/>
        <dbReference type="ChEBI" id="CHEBI:456216"/>
        <dbReference type="EC" id="2.7.1.12"/>
    </reaction>
</comment>
<dbReference type="GO" id="GO:0019521">
    <property type="term" value="P:D-gluconate metabolic process"/>
    <property type="evidence" value="ECO:0007669"/>
    <property type="project" value="UniProtKB-KW"/>
</dbReference>
<dbReference type="SUPFAM" id="SSF52540">
    <property type="entry name" value="P-loop containing nucleoside triphosphate hydrolases"/>
    <property type="match status" value="1"/>
</dbReference>
<dbReference type="PANTHER" id="PTHR43442:SF3">
    <property type="entry name" value="GLUCONOKINASE-RELATED"/>
    <property type="match status" value="1"/>
</dbReference>
<evidence type="ECO:0000256" key="7">
    <source>
        <dbReference type="ARBA" id="ARBA00022840"/>
    </source>
</evidence>
<evidence type="ECO:0000256" key="4">
    <source>
        <dbReference type="ARBA" id="ARBA00022679"/>
    </source>
</evidence>
<reference evidence="11 12" key="1">
    <citation type="submission" date="2016-02" db="EMBL/GenBank/DDBJ databases">
        <title>Complete genome sequencing and analysis of ATSB10, Dyella thiooxydans isolated from rhizosphere soil of sunflower (Helianthus annuus L.).</title>
        <authorList>
            <person name="Lee Y."/>
            <person name="Hwangbo K."/>
            <person name="Chung H."/>
            <person name="Yoo J."/>
            <person name="Kim K.Y."/>
            <person name="Sa T.M."/>
            <person name="Um Y."/>
            <person name="Madhaiyan M."/>
        </authorList>
    </citation>
    <scope>NUCLEOTIDE SEQUENCE [LARGE SCALE GENOMIC DNA]</scope>
    <source>
        <strain evidence="11 12">ATSB10</strain>
    </source>
</reference>
<dbReference type="InterPro" id="IPR006001">
    <property type="entry name" value="Therm_gnt_kin"/>
</dbReference>
<dbReference type="STRING" id="445710.ATSB10_28910"/>
<keyword evidence="5 10" id="KW-0547">Nucleotide-binding</keyword>
<sequence>MRDAAPPALVVMGVSGSGKSHVGAALAAALGAHFLDADDLHPEPNLRKMAAGVPLDDRDRMPWLDAVAAWIAAWQAGGEAGVVACSALRRSYRDRLRAGAPDLGFVHLAVPRDELARRMRQRRHFMPPSLLDSQLAALEPPAADEDACTLDGTRPMDENIARVRAWLSTRAVVNG</sequence>
<dbReference type="PATRIC" id="fig|445710.3.peg.2887"/>
<evidence type="ECO:0000256" key="2">
    <source>
        <dbReference type="ARBA" id="ARBA00008420"/>
    </source>
</evidence>
<keyword evidence="7 10" id="KW-0067">ATP-binding</keyword>
<dbReference type="Gene3D" id="3.40.50.300">
    <property type="entry name" value="P-loop containing nucleotide triphosphate hydrolases"/>
    <property type="match status" value="1"/>
</dbReference>
<evidence type="ECO:0000313" key="11">
    <source>
        <dbReference type="EMBL" id="AND70345.1"/>
    </source>
</evidence>
<dbReference type="OrthoDB" id="9795716at2"/>
<organism evidence="11 12">
    <name type="scientific">Dyella thiooxydans</name>
    <dbReference type="NCBI Taxonomy" id="445710"/>
    <lineage>
        <taxon>Bacteria</taxon>
        <taxon>Pseudomonadati</taxon>
        <taxon>Pseudomonadota</taxon>
        <taxon>Gammaproteobacteria</taxon>
        <taxon>Lysobacterales</taxon>
        <taxon>Rhodanobacteraceae</taxon>
        <taxon>Dyella</taxon>
    </lineage>
</organism>
<proteinExistence type="inferred from homology"/>
<dbReference type="InterPro" id="IPR027417">
    <property type="entry name" value="P-loop_NTPase"/>
</dbReference>
<dbReference type="NCBIfam" id="TIGR01313">
    <property type="entry name" value="therm_gnt_kin"/>
    <property type="match status" value="1"/>
</dbReference>
<dbReference type="GO" id="GO:0046316">
    <property type="term" value="F:gluconokinase activity"/>
    <property type="evidence" value="ECO:0007669"/>
    <property type="project" value="UniProtKB-EC"/>
</dbReference>
<keyword evidence="12" id="KW-1185">Reference proteome</keyword>
<comment type="pathway">
    <text evidence="1">Carbohydrate acid metabolism.</text>
</comment>
<evidence type="ECO:0000313" key="12">
    <source>
        <dbReference type="Proteomes" id="UP000077255"/>
    </source>
</evidence>
<evidence type="ECO:0000256" key="9">
    <source>
        <dbReference type="ARBA" id="ARBA00048090"/>
    </source>
</evidence>
<dbReference type="EMBL" id="CP014841">
    <property type="protein sequence ID" value="AND70345.1"/>
    <property type="molecule type" value="Genomic_DNA"/>
</dbReference>
<dbReference type="GO" id="GO:0005524">
    <property type="term" value="F:ATP binding"/>
    <property type="evidence" value="ECO:0007669"/>
    <property type="project" value="UniProtKB-KW"/>
</dbReference>
<protein>
    <recommendedName>
        <fullName evidence="3 10">Gluconokinase</fullName>
        <ecNumber evidence="3 10">2.7.1.12</ecNumber>
    </recommendedName>
</protein>
<dbReference type="PANTHER" id="PTHR43442">
    <property type="entry name" value="GLUCONOKINASE-RELATED"/>
    <property type="match status" value="1"/>
</dbReference>
<accession>A0A161J2Z8</accession>